<evidence type="ECO:0000256" key="2">
    <source>
        <dbReference type="ARBA" id="ARBA00022475"/>
    </source>
</evidence>
<feature type="transmembrane region" description="Helical" evidence="6">
    <location>
        <begin position="260"/>
        <end position="280"/>
    </location>
</feature>
<feature type="transmembrane region" description="Helical" evidence="6">
    <location>
        <begin position="489"/>
        <end position="510"/>
    </location>
</feature>
<feature type="transmembrane region" description="Helical" evidence="6">
    <location>
        <begin position="463"/>
        <end position="483"/>
    </location>
</feature>
<evidence type="ECO:0000256" key="5">
    <source>
        <dbReference type="ARBA" id="ARBA00023136"/>
    </source>
</evidence>
<feature type="transmembrane region" description="Helical" evidence="6">
    <location>
        <begin position="198"/>
        <end position="215"/>
    </location>
</feature>
<organism evidence="8 9">
    <name type="scientific">Dethiosulfovibrio marinus</name>
    <dbReference type="NCBI Taxonomy" id="133532"/>
    <lineage>
        <taxon>Bacteria</taxon>
        <taxon>Thermotogati</taxon>
        <taxon>Synergistota</taxon>
        <taxon>Synergistia</taxon>
        <taxon>Synergistales</taxon>
        <taxon>Dethiosulfovibrionaceae</taxon>
        <taxon>Dethiosulfovibrio</taxon>
    </lineage>
</organism>
<evidence type="ECO:0000256" key="3">
    <source>
        <dbReference type="ARBA" id="ARBA00022692"/>
    </source>
</evidence>
<dbReference type="Pfam" id="PF03553">
    <property type="entry name" value="Na_H_antiporter"/>
    <property type="match status" value="1"/>
</dbReference>
<comment type="caution">
    <text evidence="8">The sequence shown here is derived from an EMBL/GenBank/DDBJ whole genome shotgun (WGS) entry which is preliminary data.</text>
</comment>
<dbReference type="PANTHER" id="PTHR43478">
    <property type="entry name" value="NA+/H+ ANTIPORTER-RELATED"/>
    <property type="match status" value="1"/>
</dbReference>
<feature type="transmembrane region" description="Helical" evidence="6">
    <location>
        <begin position="334"/>
        <end position="354"/>
    </location>
</feature>
<dbReference type="EMBL" id="JAKGUD010000001">
    <property type="protein sequence ID" value="MCF4141418.1"/>
    <property type="molecule type" value="Genomic_DNA"/>
</dbReference>
<accession>A0ABS9EJQ0</accession>
<keyword evidence="9" id="KW-1185">Reference proteome</keyword>
<feature type="transmembrane region" description="Helical" evidence="6">
    <location>
        <begin position="6"/>
        <end position="24"/>
    </location>
</feature>
<evidence type="ECO:0000256" key="1">
    <source>
        <dbReference type="ARBA" id="ARBA00004651"/>
    </source>
</evidence>
<evidence type="ECO:0000256" key="6">
    <source>
        <dbReference type="SAM" id="Phobius"/>
    </source>
</evidence>
<proteinExistence type="predicted"/>
<evidence type="ECO:0000313" key="9">
    <source>
        <dbReference type="Proteomes" id="UP001200430"/>
    </source>
</evidence>
<dbReference type="RefSeq" id="WP_236097819.1">
    <property type="nucleotide sequence ID" value="NZ_JAKGUD010000001.1"/>
</dbReference>
<gene>
    <name evidence="8" type="ORF">L2W38_01115</name>
</gene>
<evidence type="ECO:0000256" key="4">
    <source>
        <dbReference type="ARBA" id="ARBA00022989"/>
    </source>
</evidence>
<dbReference type="PANTHER" id="PTHR43478:SF1">
    <property type="entry name" value="NA+_H+ ANTIPORTER NHAC-LIKE C-TERMINAL DOMAIN-CONTAINING PROTEIN"/>
    <property type="match status" value="1"/>
</dbReference>
<dbReference type="InterPro" id="IPR018461">
    <property type="entry name" value="Na/H_Antiport_NhaC-like_C"/>
</dbReference>
<sequence>MESVGYGLWAVLPPLVAIILCFRTKMVLPSLFAGLFTGAVIVSHGNVLAGIGYSLETIVDNVVDPWNARLLLFTFFMGVGISFIWRLGGSFALADQAKKRIKTRRSVCLGTWLLGMGTSINDCLVAAVDGNVFRDICKEYRVSSEKFSYVLDSTAAPAAALFISDWVAYQIGMIQQGLDIAGITTIKPVEAYVKTIPFNLYSIFTLFFVGVLMYTGKDYGPMLKAEMRAISTGKFNRDGAVPMLDVGSELGEPIKTNPMVITFVLPLLAAFVVILAGLYWTGRSGTSLMGVLENSDASIALLWGAFAMAATGVTLALMTRIMDFKDAMDTFVDGFKLMVLTASILVMAWSLGAITKEMGLAQFIIEKIGTDLPFVMLPVIIFLLSILIAFATGTSWGTMAIMTPLAIPLAYNITGDPSTSSAIAGVVLSGAIFGDHCSPISDTTVMSSIFSGADHIDHVATQLPYAITVAVVVLSMYILYGAFRISPAILIPMGMVLLLLLQKLLHVGYLRGLKVSES</sequence>
<keyword evidence="2" id="KW-1003">Cell membrane</keyword>
<feature type="domain" description="Na+/H+ antiporter NhaC-like C-terminal" evidence="7">
    <location>
        <begin position="164"/>
        <end position="481"/>
    </location>
</feature>
<keyword evidence="5 6" id="KW-0472">Membrane</keyword>
<keyword evidence="3 6" id="KW-0812">Transmembrane</keyword>
<feature type="transmembrane region" description="Helical" evidence="6">
    <location>
        <begin position="66"/>
        <end position="85"/>
    </location>
</feature>
<evidence type="ECO:0000259" key="7">
    <source>
        <dbReference type="Pfam" id="PF03553"/>
    </source>
</evidence>
<comment type="subcellular location">
    <subcellularLocation>
        <location evidence="1">Cell membrane</location>
        <topology evidence="1">Multi-pass membrane protein</topology>
    </subcellularLocation>
</comment>
<feature type="transmembrane region" description="Helical" evidence="6">
    <location>
        <begin position="31"/>
        <end position="54"/>
    </location>
</feature>
<dbReference type="Proteomes" id="UP001200430">
    <property type="component" value="Unassembled WGS sequence"/>
</dbReference>
<reference evidence="8 9" key="1">
    <citation type="submission" date="2022-01" db="EMBL/GenBank/DDBJ databases">
        <title>Dethiosulfovibrio faecalis sp. nov., a novel proteolytic, non-sulfur-reducing bacterium isolated from a marine aquaculture solid waste bioreactor.</title>
        <authorList>
            <person name="Grabowski S."/>
            <person name="Apolinario E."/>
            <person name="Schneider N."/>
            <person name="Marshall C.W."/>
            <person name="Sowers K.R."/>
        </authorList>
    </citation>
    <scope>NUCLEOTIDE SEQUENCE [LARGE SCALE GENOMIC DNA]</scope>
    <source>
        <strain evidence="8 9">DSM 12537</strain>
    </source>
</reference>
<keyword evidence="4 6" id="KW-1133">Transmembrane helix</keyword>
<protein>
    <submittedName>
        <fullName evidence="8">Na+/H+ antiporter NhaC family protein</fullName>
    </submittedName>
</protein>
<feature type="transmembrane region" description="Helical" evidence="6">
    <location>
        <begin position="300"/>
        <end position="322"/>
    </location>
</feature>
<name>A0ABS9EJQ0_9BACT</name>
<evidence type="ECO:0000313" key="8">
    <source>
        <dbReference type="EMBL" id="MCF4141418.1"/>
    </source>
</evidence>
<feature type="transmembrane region" description="Helical" evidence="6">
    <location>
        <begin position="374"/>
        <end position="392"/>
    </location>
</feature>